<evidence type="ECO:0000256" key="7">
    <source>
        <dbReference type="ARBA" id="ARBA00022723"/>
    </source>
</evidence>
<dbReference type="GO" id="GO:0005789">
    <property type="term" value="C:endoplasmic reticulum membrane"/>
    <property type="evidence" value="ECO:0007669"/>
    <property type="project" value="UniProtKB-SubCell"/>
</dbReference>
<evidence type="ECO:0000313" key="17">
    <source>
        <dbReference type="Proteomes" id="UP001231518"/>
    </source>
</evidence>
<proteinExistence type="inferred from homology"/>
<keyword evidence="8" id="KW-0256">Endoplasmic reticulum</keyword>
<dbReference type="GO" id="GO:0020037">
    <property type="term" value="F:heme binding"/>
    <property type="evidence" value="ECO:0007669"/>
    <property type="project" value="InterPro"/>
</dbReference>
<comment type="cofactor">
    <cofactor evidence="1 14">
        <name>heme</name>
        <dbReference type="ChEBI" id="CHEBI:30413"/>
    </cofactor>
</comment>
<evidence type="ECO:0000256" key="11">
    <source>
        <dbReference type="ARBA" id="ARBA00023004"/>
    </source>
</evidence>
<dbReference type="GO" id="GO:0004497">
    <property type="term" value="F:monooxygenase activity"/>
    <property type="evidence" value="ECO:0007669"/>
    <property type="project" value="UniProtKB-KW"/>
</dbReference>
<dbReference type="Proteomes" id="UP001231518">
    <property type="component" value="Chromosome 24"/>
</dbReference>
<comment type="subcellular location">
    <subcellularLocation>
        <location evidence="4">Endoplasmic reticulum membrane</location>
        <topology evidence="4">Peripheral membrane protein</topology>
    </subcellularLocation>
    <subcellularLocation>
        <location evidence="3">Microsome membrane</location>
        <topology evidence="3">Peripheral membrane protein</topology>
    </subcellularLocation>
</comment>
<evidence type="ECO:0000256" key="2">
    <source>
        <dbReference type="ARBA" id="ARBA00003690"/>
    </source>
</evidence>
<keyword evidence="9" id="KW-0492">Microsome</keyword>
<evidence type="ECO:0000256" key="13">
    <source>
        <dbReference type="ARBA" id="ARBA00023136"/>
    </source>
</evidence>
<evidence type="ECO:0000256" key="3">
    <source>
        <dbReference type="ARBA" id="ARBA00004174"/>
    </source>
</evidence>
<dbReference type="GO" id="GO:0005506">
    <property type="term" value="F:iron ion binding"/>
    <property type="evidence" value="ECO:0007669"/>
    <property type="project" value="InterPro"/>
</dbReference>
<keyword evidence="13" id="KW-0472">Membrane</keyword>
<evidence type="ECO:0000256" key="1">
    <source>
        <dbReference type="ARBA" id="ARBA00001971"/>
    </source>
</evidence>
<protein>
    <recommendedName>
        <fullName evidence="18">Cytochrome P450</fullName>
    </recommendedName>
</protein>
<evidence type="ECO:0000256" key="12">
    <source>
        <dbReference type="ARBA" id="ARBA00023033"/>
    </source>
</evidence>
<keyword evidence="12 15" id="KW-0503">Monooxygenase</keyword>
<evidence type="ECO:0000256" key="9">
    <source>
        <dbReference type="ARBA" id="ARBA00022848"/>
    </source>
</evidence>
<evidence type="ECO:0000256" key="14">
    <source>
        <dbReference type="PIRSR" id="PIRSR602401-1"/>
    </source>
</evidence>
<accession>A0AAD8DR60</accession>
<comment type="similarity">
    <text evidence="5 15">Belongs to the cytochrome P450 family.</text>
</comment>
<feature type="binding site" description="axial binding residue" evidence="14">
    <location>
        <position position="422"/>
    </location>
    <ligand>
        <name>heme</name>
        <dbReference type="ChEBI" id="CHEBI:30413"/>
    </ligand>
    <ligandPart>
        <name>Fe</name>
        <dbReference type="ChEBI" id="CHEBI:18248"/>
    </ligandPart>
</feature>
<dbReference type="Gene3D" id="1.10.630.10">
    <property type="entry name" value="Cytochrome P450"/>
    <property type="match status" value="1"/>
</dbReference>
<dbReference type="AlphaFoldDB" id="A0AAD8DR60"/>
<keyword evidence="7 14" id="KW-0479">Metal-binding</keyword>
<keyword evidence="17" id="KW-1185">Reference proteome</keyword>
<dbReference type="PANTHER" id="PTHR24291">
    <property type="entry name" value="CYTOCHROME P450 FAMILY 4"/>
    <property type="match status" value="1"/>
</dbReference>
<dbReference type="PANTHER" id="PTHR24291:SF189">
    <property type="entry name" value="CYTOCHROME P450 4C3-RELATED"/>
    <property type="match status" value="1"/>
</dbReference>
<keyword evidence="10 15" id="KW-0560">Oxidoreductase</keyword>
<evidence type="ECO:0000256" key="5">
    <source>
        <dbReference type="ARBA" id="ARBA00010617"/>
    </source>
</evidence>
<dbReference type="SUPFAM" id="SSF48264">
    <property type="entry name" value="Cytochrome P450"/>
    <property type="match status" value="1"/>
</dbReference>
<dbReference type="PRINTS" id="PR00463">
    <property type="entry name" value="EP450I"/>
</dbReference>
<reference evidence="16" key="1">
    <citation type="submission" date="2023-03" db="EMBL/GenBank/DDBJ databases">
        <title>Chromosome-level genomes of two armyworms, Mythimna separata and Mythimna loreyi, provide insights into the biosynthesis and reception of sex pheromones.</title>
        <authorList>
            <person name="Zhao H."/>
        </authorList>
    </citation>
    <scope>NUCLEOTIDE SEQUENCE</scope>
    <source>
        <strain evidence="16">BeijingLab</strain>
        <tissue evidence="16">Pupa</tissue>
    </source>
</reference>
<dbReference type="Pfam" id="PF00067">
    <property type="entry name" value="p450"/>
    <property type="match status" value="1"/>
</dbReference>
<dbReference type="InterPro" id="IPR002401">
    <property type="entry name" value="Cyt_P450_E_grp-I"/>
</dbReference>
<evidence type="ECO:0000256" key="10">
    <source>
        <dbReference type="ARBA" id="ARBA00023002"/>
    </source>
</evidence>
<evidence type="ECO:0000256" key="6">
    <source>
        <dbReference type="ARBA" id="ARBA00022617"/>
    </source>
</evidence>
<dbReference type="InterPro" id="IPR017972">
    <property type="entry name" value="Cyt_P450_CS"/>
</dbReference>
<dbReference type="InterPro" id="IPR050196">
    <property type="entry name" value="Cytochrome_P450_Monoox"/>
</dbReference>
<dbReference type="EMBL" id="JARGEI010000018">
    <property type="protein sequence ID" value="KAJ8715383.1"/>
    <property type="molecule type" value="Genomic_DNA"/>
</dbReference>
<keyword evidence="6 14" id="KW-0349">Heme</keyword>
<evidence type="ECO:0000256" key="8">
    <source>
        <dbReference type="ARBA" id="ARBA00022824"/>
    </source>
</evidence>
<dbReference type="PRINTS" id="PR00385">
    <property type="entry name" value="P450"/>
</dbReference>
<gene>
    <name evidence="16" type="ORF">PYW07_009865</name>
</gene>
<organism evidence="16 17">
    <name type="scientific">Mythimna separata</name>
    <name type="common">Oriental armyworm</name>
    <name type="synonym">Pseudaletia separata</name>
    <dbReference type="NCBI Taxonomy" id="271217"/>
    <lineage>
        <taxon>Eukaryota</taxon>
        <taxon>Metazoa</taxon>
        <taxon>Ecdysozoa</taxon>
        <taxon>Arthropoda</taxon>
        <taxon>Hexapoda</taxon>
        <taxon>Insecta</taxon>
        <taxon>Pterygota</taxon>
        <taxon>Neoptera</taxon>
        <taxon>Endopterygota</taxon>
        <taxon>Lepidoptera</taxon>
        <taxon>Glossata</taxon>
        <taxon>Ditrysia</taxon>
        <taxon>Noctuoidea</taxon>
        <taxon>Noctuidae</taxon>
        <taxon>Noctuinae</taxon>
        <taxon>Hadenini</taxon>
        <taxon>Mythimna</taxon>
    </lineage>
</organism>
<comment type="function">
    <text evidence="2">May be involved in the metabolism of insect hormones and in the breakdown of synthetic insecticides.</text>
</comment>
<dbReference type="GO" id="GO:0016705">
    <property type="term" value="F:oxidoreductase activity, acting on paired donors, with incorporation or reduction of molecular oxygen"/>
    <property type="evidence" value="ECO:0007669"/>
    <property type="project" value="InterPro"/>
</dbReference>
<dbReference type="InterPro" id="IPR001128">
    <property type="entry name" value="Cyt_P450"/>
</dbReference>
<dbReference type="InterPro" id="IPR036396">
    <property type="entry name" value="Cyt_P450_sf"/>
</dbReference>
<name>A0AAD8DR60_MYTSE</name>
<comment type="caution">
    <text evidence="16">The sequence shown here is derived from an EMBL/GenBank/DDBJ whole genome shotgun (WGS) entry which is preliminary data.</text>
</comment>
<evidence type="ECO:0008006" key="18">
    <source>
        <dbReference type="Google" id="ProtNLM"/>
    </source>
</evidence>
<evidence type="ECO:0000313" key="16">
    <source>
        <dbReference type="EMBL" id="KAJ8715383.1"/>
    </source>
</evidence>
<evidence type="ECO:0000256" key="15">
    <source>
        <dbReference type="RuleBase" id="RU000461"/>
    </source>
</evidence>
<dbReference type="PROSITE" id="PS00086">
    <property type="entry name" value="CYTOCHROME_P450"/>
    <property type="match status" value="1"/>
</dbReference>
<sequence length="474" mass="54168">MKYVRDTSSIPLPPAATGKLPIIGHAHMLFLYFTNLPELIKLEADDCAKQGGITHFSFFNELYYLIFDSEDALTASNACLRRHYSYELAKGWMGNGIALASGDIWKRHRKLLTPAFSLPVINGFLDVFNSQSKKMASSMEPCVGKGSFDHIPYLTHNALETLCVGTFGIDTIDDTKFLQKYMESAHAMLEIVVDKVIKFWLQNYFIYRLTGLKKKEDEVLKNLHEMGDTVLQKKKATMKNEVLNNNAEFDITDTKHKTFLELLLKLSENGALTDTEIRGELNTIIATGFETTSNQLTYTLLLLGAHPEVQEKLYKELLEVLGPERDVEKDDVNKLVYTNAVLMESLRMFPSLSLLLRYVEKDVKLKNYTMRAGSYCIICPLASYEDKSWGAHPDQFRPERWLHGDFRHNKEFAAFGLGKRACIGRTYAMLSMKVTLAHFLRRYRVKGDISNLRMKYSLVTRPVSGHEISIERRI</sequence>
<evidence type="ECO:0000256" key="4">
    <source>
        <dbReference type="ARBA" id="ARBA00004406"/>
    </source>
</evidence>
<keyword evidence="11 14" id="KW-0408">Iron</keyword>